<evidence type="ECO:0000313" key="4">
    <source>
        <dbReference type="Proteomes" id="UP001341840"/>
    </source>
</evidence>
<dbReference type="EMBL" id="JASCZI010090625">
    <property type="protein sequence ID" value="MED6142927.1"/>
    <property type="molecule type" value="Genomic_DNA"/>
</dbReference>
<dbReference type="Gene3D" id="3.30.559.10">
    <property type="entry name" value="Chloramphenicol acetyltransferase-like domain"/>
    <property type="match status" value="3"/>
</dbReference>
<comment type="caution">
    <text evidence="3">The sequence shown here is derived from an EMBL/GenBank/DDBJ whole genome shotgun (WGS) entry which is preliminary data.</text>
</comment>
<sequence>MQNHIHSSSSSSCTAFSAIHVRHSEPVLVVPAKPIPKETKHVSDIDDQEGLRIHNYDIMFYKSNPRMKAKDPAKVIMEAISMALVHYYPLAGDSIRPPCLSIWKQVLIHVPGSDIIIGCPLLLIQFLEMVATIARDPQALLIHLPVWQRHIFTARDPPRVTCNHPEYEDDTTNHNNEDQNHNDMAHESFFFGPKQIMALRKHLPSNLSKCSTLELLAACLWKCRTIALDMNPNEVVSVSCFITAHGKIGIPKGYYGNAFAFPAAVSEAGTLCRKPLSYGVELIREAKAKMKEEYIRSMVDFLVMKGRPMYRSSTGHLMVGDLTRVGFDEVDFGWGKAVYGGSMGARPLVSFLCNFRNGRGEDGIVAPILLPRLVMKRFLLELLKITGDYQENKFHHHRLNDKMETDGRRSKL</sequence>
<proteinExistence type="inferred from homology"/>
<reference evidence="3 4" key="1">
    <citation type="journal article" date="2023" name="Plants (Basel)">
        <title>Bridging the Gap: Combining Genomics and Transcriptomics Approaches to Understand Stylosanthes scabra, an Orphan Legume from the Brazilian Caatinga.</title>
        <authorList>
            <person name="Ferreira-Neto J.R.C."/>
            <person name="da Silva M.D."/>
            <person name="Binneck E."/>
            <person name="de Melo N.F."/>
            <person name="da Silva R.H."/>
            <person name="de Melo A.L.T.M."/>
            <person name="Pandolfi V."/>
            <person name="Bustamante F.O."/>
            <person name="Brasileiro-Vidal A.C."/>
            <person name="Benko-Iseppon A.M."/>
        </authorList>
    </citation>
    <scope>NUCLEOTIDE SEQUENCE [LARGE SCALE GENOMIC DNA]</scope>
    <source>
        <tissue evidence="3">Leaves</tissue>
    </source>
</reference>
<keyword evidence="4" id="KW-1185">Reference proteome</keyword>
<keyword evidence="2" id="KW-0808">Transferase</keyword>
<gene>
    <name evidence="3" type="ORF">PIB30_002219</name>
</gene>
<dbReference type="Proteomes" id="UP001341840">
    <property type="component" value="Unassembled WGS sequence"/>
</dbReference>
<dbReference type="InterPro" id="IPR050898">
    <property type="entry name" value="Plant_acyltransferase"/>
</dbReference>
<evidence type="ECO:0000313" key="3">
    <source>
        <dbReference type="EMBL" id="MED6142927.1"/>
    </source>
</evidence>
<dbReference type="InterPro" id="IPR023213">
    <property type="entry name" value="CAT-like_dom_sf"/>
</dbReference>
<evidence type="ECO:0000256" key="1">
    <source>
        <dbReference type="ARBA" id="ARBA00009861"/>
    </source>
</evidence>
<name>A0ABU6T2I6_9FABA</name>
<comment type="similarity">
    <text evidence="1">Belongs to the plant acyltransferase family.</text>
</comment>
<dbReference type="PANTHER" id="PTHR31147">
    <property type="entry name" value="ACYL TRANSFERASE 4"/>
    <property type="match status" value="1"/>
</dbReference>
<dbReference type="PANTHER" id="PTHR31147:SF66">
    <property type="entry name" value="OS05G0315700 PROTEIN"/>
    <property type="match status" value="1"/>
</dbReference>
<organism evidence="3 4">
    <name type="scientific">Stylosanthes scabra</name>
    <dbReference type="NCBI Taxonomy" id="79078"/>
    <lineage>
        <taxon>Eukaryota</taxon>
        <taxon>Viridiplantae</taxon>
        <taxon>Streptophyta</taxon>
        <taxon>Embryophyta</taxon>
        <taxon>Tracheophyta</taxon>
        <taxon>Spermatophyta</taxon>
        <taxon>Magnoliopsida</taxon>
        <taxon>eudicotyledons</taxon>
        <taxon>Gunneridae</taxon>
        <taxon>Pentapetalae</taxon>
        <taxon>rosids</taxon>
        <taxon>fabids</taxon>
        <taxon>Fabales</taxon>
        <taxon>Fabaceae</taxon>
        <taxon>Papilionoideae</taxon>
        <taxon>50 kb inversion clade</taxon>
        <taxon>dalbergioids sensu lato</taxon>
        <taxon>Dalbergieae</taxon>
        <taxon>Pterocarpus clade</taxon>
        <taxon>Stylosanthes</taxon>
    </lineage>
</organism>
<evidence type="ECO:0000256" key="2">
    <source>
        <dbReference type="ARBA" id="ARBA00022679"/>
    </source>
</evidence>
<dbReference type="Pfam" id="PF02458">
    <property type="entry name" value="Transferase"/>
    <property type="match status" value="2"/>
</dbReference>
<accession>A0ABU6T2I6</accession>
<protein>
    <submittedName>
        <fullName evidence="3">Uncharacterized protein</fullName>
    </submittedName>
</protein>